<organism evidence="1 2">
    <name type="scientific">Blepharisma stoltei</name>
    <dbReference type="NCBI Taxonomy" id="1481888"/>
    <lineage>
        <taxon>Eukaryota</taxon>
        <taxon>Sar</taxon>
        <taxon>Alveolata</taxon>
        <taxon>Ciliophora</taxon>
        <taxon>Postciliodesmatophora</taxon>
        <taxon>Heterotrichea</taxon>
        <taxon>Heterotrichida</taxon>
        <taxon>Blepharismidae</taxon>
        <taxon>Blepharisma</taxon>
    </lineage>
</organism>
<dbReference type="AlphaFoldDB" id="A0AAU9J0P9"/>
<sequence>MGTVCTRRETCGSKISQNFPIDSSPTKIGNLIFIDYLRYTDNCCSLDDLIEIIPDCIPTEILCYSLTKDSDSKNRSCVAVIGLHPDTSFCYSMLIEIHENWAFIQFGTKEMIEKIRQKDNNNIEFLHNPLPKFSKIGFHKIIGHVNAMIDLEINFSQDNYGKYLYRKLKNLMG</sequence>
<dbReference type="Proteomes" id="UP001162131">
    <property type="component" value="Unassembled WGS sequence"/>
</dbReference>
<protein>
    <submittedName>
        <fullName evidence="1">Uncharacterized protein</fullName>
    </submittedName>
</protein>
<gene>
    <name evidence="1" type="ORF">BSTOLATCC_MIC24000</name>
</gene>
<accession>A0AAU9J0P9</accession>
<comment type="caution">
    <text evidence="1">The sequence shown here is derived from an EMBL/GenBank/DDBJ whole genome shotgun (WGS) entry which is preliminary data.</text>
</comment>
<dbReference type="EMBL" id="CAJZBQ010000023">
    <property type="protein sequence ID" value="CAG9319443.1"/>
    <property type="molecule type" value="Genomic_DNA"/>
</dbReference>
<evidence type="ECO:0000313" key="1">
    <source>
        <dbReference type="EMBL" id="CAG9319443.1"/>
    </source>
</evidence>
<proteinExistence type="predicted"/>
<keyword evidence="2" id="KW-1185">Reference proteome</keyword>
<evidence type="ECO:0000313" key="2">
    <source>
        <dbReference type="Proteomes" id="UP001162131"/>
    </source>
</evidence>
<name>A0AAU9J0P9_9CILI</name>
<reference evidence="1" key="1">
    <citation type="submission" date="2021-09" db="EMBL/GenBank/DDBJ databases">
        <authorList>
            <consortium name="AG Swart"/>
            <person name="Singh M."/>
            <person name="Singh A."/>
            <person name="Seah K."/>
            <person name="Emmerich C."/>
        </authorList>
    </citation>
    <scope>NUCLEOTIDE SEQUENCE</scope>
    <source>
        <strain evidence="1">ATCC30299</strain>
    </source>
</reference>